<dbReference type="EMBL" id="LAZR01003888">
    <property type="protein sequence ID" value="KKN13755.1"/>
    <property type="molecule type" value="Genomic_DNA"/>
</dbReference>
<proteinExistence type="predicted"/>
<reference evidence="1" key="1">
    <citation type="journal article" date="2015" name="Nature">
        <title>Complex archaea that bridge the gap between prokaryotes and eukaryotes.</title>
        <authorList>
            <person name="Spang A."/>
            <person name="Saw J.H."/>
            <person name="Jorgensen S.L."/>
            <person name="Zaremba-Niedzwiedzka K."/>
            <person name="Martijn J."/>
            <person name="Lind A.E."/>
            <person name="van Eijk R."/>
            <person name="Schleper C."/>
            <person name="Guy L."/>
            <person name="Ettema T.J."/>
        </authorList>
    </citation>
    <scope>NUCLEOTIDE SEQUENCE</scope>
</reference>
<dbReference type="AlphaFoldDB" id="A0A0F9N2G0"/>
<protein>
    <submittedName>
        <fullName evidence="1">Uncharacterized protein</fullName>
    </submittedName>
</protein>
<comment type="caution">
    <text evidence="1">The sequence shown here is derived from an EMBL/GenBank/DDBJ whole genome shotgun (WGS) entry which is preliminary data.</text>
</comment>
<organism evidence="1">
    <name type="scientific">marine sediment metagenome</name>
    <dbReference type="NCBI Taxonomy" id="412755"/>
    <lineage>
        <taxon>unclassified sequences</taxon>
        <taxon>metagenomes</taxon>
        <taxon>ecological metagenomes</taxon>
    </lineage>
</organism>
<evidence type="ECO:0000313" key="1">
    <source>
        <dbReference type="EMBL" id="KKN13755.1"/>
    </source>
</evidence>
<gene>
    <name evidence="1" type="ORF">LCGC14_1003050</name>
</gene>
<name>A0A0F9N2G0_9ZZZZ</name>
<accession>A0A0F9N2G0</accession>
<sequence>MQMSMTAQTLAGCLLSGWPWFPQGRQRRPVSRRKRQPAFVVSETGQPWRLGSGDKLGLAARSNGEGFSTQGKPVRHCHRRVIEHFPGASSSGQAYVEDSGSSIGGTRGAVEEPTGEELMEGLVHITALKNIKVQLEQSEKRVEWLEQDFEALWRSFETLWRSFHRELCSDDWPHEGRCDWEWPAVLTLSLNRSATGASGKPR</sequence>